<protein>
    <submittedName>
        <fullName evidence="1">Uncharacterized protein</fullName>
    </submittedName>
</protein>
<accession>A0ACC0Z3S4</accession>
<dbReference type="Proteomes" id="UP001163603">
    <property type="component" value="Chromosome 3"/>
</dbReference>
<dbReference type="EMBL" id="CM047738">
    <property type="protein sequence ID" value="KAJ0045931.1"/>
    <property type="molecule type" value="Genomic_DNA"/>
</dbReference>
<proteinExistence type="predicted"/>
<comment type="caution">
    <text evidence="1">The sequence shown here is derived from an EMBL/GenBank/DDBJ whole genome shotgun (WGS) entry which is preliminary data.</text>
</comment>
<keyword evidence="2" id="KW-1185">Reference proteome</keyword>
<evidence type="ECO:0000313" key="2">
    <source>
        <dbReference type="Proteomes" id="UP001163603"/>
    </source>
</evidence>
<reference evidence="2" key="1">
    <citation type="journal article" date="2023" name="G3 (Bethesda)">
        <title>Genome assembly and association tests identify interacting loci associated with vigor, precocity, and sex in interspecific pistachio rootstocks.</title>
        <authorList>
            <person name="Palmer W."/>
            <person name="Jacygrad E."/>
            <person name="Sagayaradj S."/>
            <person name="Cavanaugh K."/>
            <person name="Han R."/>
            <person name="Bertier L."/>
            <person name="Beede B."/>
            <person name="Kafkas S."/>
            <person name="Golino D."/>
            <person name="Preece J."/>
            <person name="Michelmore R."/>
        </authorList>
    </citation>
    <scope>NUCLEOTIDE SEQUENCE [LARGE SCALE GENOMIC DNA]</scope>
</reference>
<gene>
    <name evidence="1" type="ORF">Pint_03768</name>
</gene>
<name>A0ACC0Z3S4_9ROSI</name>
<organism evidence="1 2">
    <name type="scientific">Pistacia integerrima</name>
    <dbReference type="NCBI Taxonomy" id="434235"/>
    <lineage>
        <taxon>Eukaryota</taxon>
        <taxon>Viridiplantae</taxon>
        <taxon>Streptophyta</taxon>
        <taxon>Embryophyta</taxon>
        <taxon>Tracheophyta</taxon>
        <taxon>Spermatophyta</taxon>
        <taxon>Magnoliopsida</taxon>
        <taxon>eudicotyledons</taxon>
        <taxon>Gunneridae</taxon>
        <taxon>Pentapetalae</taxon>
        <taxon>rosids</taxon>
        <taxon>malvids</taxon>
        <taxon>Sapindales</taxon>
        <taxon>Anacardiaceae</taxon>
        <taxon>Pistacia</taxon>
    </lineage>
</organism>
<sequence length="42" mass="4989">MKMSSHKQEDIDEEKCYRSSGMWQIDSFMKAMCEVDASKFLH</sequence>
<evidence type="ECO:0000313" key="1">
    <source>
        <dbReference type="EMBL" id="KAJ0045931.1"/>
    </source>
</evidence>